<organism evidence="1 2">
    <name type="scientific">Rhizobium leguminosarum</name>
    <dbReference type="NCBI Taxonomy" id="384"/>
    <lineage>
        <taxon>Bacteria</taxon>
        <taxon>Pseudomonadati</taxon>
        <taxon>Pseudomonadota</taxon>
        <taxon>Alphaproteobacteria</taxon>
        <taxon>Hyphomicrobiales</taxon>
        <taxon>Rhizobiaceae</taxon>
        <taxon>Rhizobium/Agrobacterium group</taxon>
        <taxon>Rhizobium</taxon>
    </lineage>
</organism>
<evidence type="ECO:0000313" key="2">
    <source>
        <dbReference type="Proteomes" id="UP000471409"/>
    </source>
</evidence>
<evidence type="ECO:0000313" key="1">
    <source>
        <dbReference type="EMBL" id="NEK55684.1"/>
    </source>
</evidence>
<dbReference type="AlphaFoldDB" id="A0A6P0DS15"/>
<gene>
    <name evidence="1" type="ORF">GUK36_41375</name>
</gene>
<comment type="caution">
    <text evidence="1">The sequence shown here is derived from an EMBL/GenBank/DDBJ whole genome shotgun (WGS) entry which is preliminary data.</text>
</comment>
<accession>A0A6P0DS15</accession>
<reference evidence="1 2" key="1">
    <citation type="submission" date="2020-01" db="EMBL/GenBank/DDBJ databases">
        <title>Rhizobium genotypes associated with high levels of biological nitrogen fixation by grain legumes in a temperate-maritime cropping system.</title>
        <authorList>
            <person name="Maluk M."/>
            <person name="Francesc Ferrando Molina F."/>
            <person name="Lopez Del Egido L."/>
            <person name="Lafos M."/>
            <person name="Langarica-Fuentes A."/>
            <person name="Gebre Yohannes G."/>
            <person name="Young M.W."/>
            <person name="Martin P."/>
            <person name="Gantlett R."/>
            <person name="Kenicer G."/>
            <person name="Hawes C."/>
            <person name="Begg G.S."/>
            <person name="Quilliam R.S."/>
            <person name="Squire G.R."/>
            <person name="Poole P.S."/>
            <person name="Young P.W."/>
            <person name="Iannetta P.M."/>
            <person name="James E.K."/>
        </authorList>
    </citation>
    <scope>NUCLEOTIDE SEQUENCE [LARGE SCALE GENOMIC DNA]</scope>
    <source>
        <strain evidence="1 2">JHI944</strain>
    </source>
</reference>
<proteinExistence type="predicted"/>
<dbReference type="Proteomes" id="UP000471409">
    <property type="component" value="Unassembled WGS sequence"/>
</dbReference>
<dbReference type="EMBL" id="WXXP01000776">
    <property type="protein sequence ID" value="NEK55684.1"/>
    <property type="molecule type" value="Genomic_DNA"/>
</dbReference>
<feature type="non-terminal residue" evidence="1">
    <location>
        <position position="1"/>
    </location>
</feature>
<name>A0A6P0DS15_RHILE</name>
<sequence>AQKTATAAVASSKLQFVLGDLLPGDLVDEYRVQLQKFLQDPSEANIDTVLGSIETKAQGSY</sequence>
<protein>
    <submittedName>
        <fullName evidence="1">ABC transporter substrate-binding protein</fullName>
    </submittedName>
</protein>